<evidence type="ECO:0000313" key="2">
    <source>
        <dbReference type="Proteomes" id="UP000708208"/>
    </source>
</evidence>
<organism evidence="1 2">
    <name type="scientific">Allacma fusca</name>
    <dbReference type="NCBI Taxonomy" id="39272"/>
    <lineage>
        <taxon>Eukaryota</taxon>
        <taxon>Metazoa</taxon>
        <taxon>Ecdysozoa</taxon>
        <taxon>Arthropoda</taxon>
        <taxon>Hexapoda</taxon>
        <taxon>Collembola</taxon>
        <taxon>Symphypleona</taxon>
        <taxon>Sminthuridae</taxon>
        <taxon>Allacma</taxon>
    </lineage>
</organism>
<sequence>SLRDYKWDAREVKCGVKNYYTTDVVYAAMKLNYPECTRSTFERTSKDWLKNALARLKTKRCSCVVLV</sequence>
<dbReference type="EMBL" id="CAJVCH010035570">
    <property type="protein sequence ID" value="CAG7716051.1"/>
    <property type="molecule type" value="Genomic_DNA"/>
</dbReference>
<protein>
    <submittedName>
        <fullName evidence="1">Uncharacterized protein</fullName>
    </submittedName>
</protein>
<feature type="non-terminal residue" evidence="1">
    <location>
        <position position="1"/>
    </location>
</feature>
<comment type="caution">
    <text evidence="1">The sequence shown here is derived from an EMBL/GenBank/DDBJ whole genome shotgun (WGS) entry which is preliminary data.</text>
</comment>
<keyword evidence="2" id="KW-1185">Reference proteome</keyword>
<dbReference type="AlphaFoldDB" id="A0A8J2JAT2"/>
<evidence type="ECO:0000313" key="1">
    <source>
        <dbReference type="EMBL" id="CAG7716051.1"/>
    </source>
</evidence>
<proteinExistence type="predicted"/>
<dbReference type="Proteomes" id="UP000708208">
    <property type="component" value="Unassembled WGS sequence"/>
</dbReference>
<accession>A0A8J2JAT2</accession>
<gene>
    <name evidence="1" type="ORF">AFUS01_LOCUS5581</name>
</gene>
<dbReference type="OrthoDB" id="7700477at2759"/>
<name>A0A8J2JAT2_9HEXA</name>
<reference evidence="1" key="1">
    <citation type="submission" date="2021-06" db="EMBL/GenBank/DDBJ databases">
        <authorList>
            <person name="Hodson N. C."/>
            <person name="Mongue J. A."/>
            <person name="Jaron S. K."/>
        </authorList>
    </citation>
    <scope>NUCLEOTIDE SEQUENCE</scope>
</reference>